<gene>
    <name evidence="3" type="ORF">Tdes44962_MAKER03773</name>
</gene>
<dbReference type="PROSITE" id="PS50097">
    <property type="entry name" value="BTB"/>
    <property type="match status" value="1"/>
</dbReference>
<evidence type="ECO:0000259" key="2">
    <source>
        <dbReference type="PROSITE" id="PS50097"/>
    </source>
</evidence>
<feature type="region of interest" description="Disordered" evidence="1">
    <location>
        <begin position="225"/>
        <end position="251"/>
    </location>
</feature>
<dbReference type="Gene3D" id="3.30.710.10">
    <property type="entry name" value="Potassium Channel Kv1.1, Chain A"/>
    <property type="match status" value="1"/>
</dbReference>
<dbReference type="PANTHER" id="PTHR47843">
    <property type="entry name" value="BTB DOMAIN-CONTAINING PROTEIN-RELATED"/>
    <property type="match status" value="1"/>
</dbReference>
<dbReference type="PANTHER" id="PTHR47843:SF5">
    <property type="entry name" value="BTB_POZ DOMAIN PROTEIN"/>
    <property type="match status" value="1"/>
</dbReference>
<dbReference type="Pfam" id="PF00651">
    <property type="entry name" value="BTB"/>
    <property type="match status" value="1"/>
</dbReference>
<dbReference type="SMART" id="SM00225">
    <property type="entry name" value="BTB"/>
    <property type="match status" value="1"/>
</dbReference>
<sequence>MPTLSTTDFYQDKEYSDVILKYSDRTFHAHKFIICRASEYFKKLCGPGSAFAESEAKVIELKDDTVDALDAVLRYIYTGKYCSEEDGEEYQKRSWEFNIDVSITANKYMIDTLSKIAWEECKSLINRLTDVQEVFDALEKMPEYEGYDASFSEIAANLREKHLKSLLKLPAFRAQMETNTEDMWKMIERLSFASSIPSPRHPHHQNIQTTYHEVGKYSSPPFLPSIDSSGRGIRRPRSSAPFRPVLKGSEE</sequence>
<dbReference type="CDD" id="cd18186">
    <property type="entry name" value="BTB_POZ_ZBTB_KLHL-like"/>
    <property type="match status" value="1"/>
</dbReference>
<name>A0A9W7W197_9PEZI</name>
<accession>A0A9W7W197</accession>
<organism evidence="3 4">
    <name type="scientific">Teratosphaeria destructans</name>
    <dbReference type="NCBI Taxonomy" id="418781"/>
    <lineage>
        <taxon>Eukaryota</taxon>
        <taxon>Fungi</taxon>
        <taxon>Dikarya</taxon>
        <taxon>Ascomycota</taxon>
        <taxon>Pezizomycotina</taxon>
        <taxon>Dothideomycetes</taxon>
        <taxon>Dothideomycetidae</taxon>
        <taxon>Mycosphaerellales</taxon>
        <taxon>Teratosphaeriaceae</taxon>
        <taxon>Teratosphaeria</taxon>
    </lineage>
</organism>
<evidence type="ECO:0000313" key="4">
    <source>
        <dbReference type="Proteomes" id="UP001138500"/>
    </source>
</evidence>
<comment type="caution">
    <text evidence="3">The sequence shown here is derived from an EMBL/GenBank/DDBJ whole genome shotgun (WGS) entry which is preliminary data.</text>
</comment>
<evidence type="ECO:0000256" key="1">
    <source>
        <dbReference type="SAM" id="MobiDB-lite"/>
    </source>
</evidence>
<dbReference type="OrthoDB" id="3916736at2759"/>
<reference evidence="3 4" key="2">
    <citation type="journal article" date="2021" name="Curr. Genet.">
        <title>Genetic response to nitrogen starvation in the aggressive Eucalyptus foliar pathogen Teratosphaeria destructans.</title>
        <authorList>
            <person name="Havenga M."/>
            <person name="Wingfield B.D."/>
            <person name="Wingfield M.J."/>
            <person name="Dreyer L.L."/>
            <person name="Roets F."/>
            <person name="Aylward J."/>
        </authorList>
    </citation>
    <scope>NUCLEOTIDE SEQUENCE [LARGE SCALE GENOMIC DNA]</scope>
    <source>
        <strain evidence="3">CMW44962</strain>
    </source>
</reference>
<keyword evidence="4" id="KW-1185">Reference proteome</keyword>
<dbReference type="SUPFAM" id="SSF54695">
    <property type="entry name" value="POZ domain"/>
    <property type="match status" value="1"/>
</dbReference>
<dbReference type="AlphaFoldDB" id="A0A9W7W197"/>
<evidence type="ECO:0000313" key="3">
    <source>
        <dbReference type="EMBL" id="KAH9826120.1"/>
    </source>
</evidence>
<reference evidence="3 4" key="1">
    <citation type="journal article" date="2018" name="IMA Fungus">
        <title>IMA Genome-F 10: Nine draft genome sequences of Claviceps purpurea s.lat., including C. arundinis, C. humidiphila, and C. cf. spartinae, pseudomolecules for the pitch canker pathogen Fusarium circinatum, draft genome of Davidsoniella eucalypti, Grosmannia galeiformis, Quambalaria eucalypti, and Teratosphaeria destructans.</title>
        <authorList>
            <person name="Wingfield B.D."/>
            <person name="Liu M."/>
            <person name="Nguyen H.D."/>
            <person name="Lane F.A."/>
            <person name="Morgan S.W."/>
            <person name="De Vos L."/>
            <person name="Wilken P.M."/>
            <person name="Duong T.A."/>
            <person name="Aylward J."/>
            <person name="Coetzee M.P."/>
            <person name="Dadej K."/>
            <person name="De Beer Z.W."/>
            <person name="Findlay W."/>
            <person name="Havenga M."/>
            <person name="Kolarik M."/>
            <person name="Menzies J.G."/>
            <person name="Naidoo K."/>
            <person name="Pochopski O."/>
            <person name="Shoukouhi P."/>
            <person name="Santana Q.C."/>
            <person name="Seifert K.A."/>
            <person name="Soal N."/>
            <person name="Steenkamp E.T."/>
            <person name="Tatham C.T."/>
            <person name="van der Nest M.A."/>
            <person name="Wingfield M.J."/>
        </authorList>
    </citation>
    <scope>NUCLEOTIDE SEQUENCE [LARGE SCALE GENOMIC DNA]</scope>
    <source>
        <strain evidence="3">CMW44962</strain>
    </source>
</reference>
<dbReference type="Proteomes" id="UP001138500">
    <property type="component" value="Unassembled WGS sequence"/>
</dbReference>
<feature type="domain" description="BTB" evidence="2">
    <location>
        <begin position="16"/>
        <end position="85"/>
    </location>
</feature>
<dbReference type="InterPro" id="IPR011333">
    <property type="entry name" value="SKP1/BTB/POZ_sf"/>
</dbReference>
<proteinExistence type="predicted"/>
<dbReference type="EMBL" id="RIBY02002034">
    <property type="protein sequence ID" value="KAH9826120.1"/>
    <property type="molecule type" value="Genomic_DNA"/>
</dbReference>
<dbReference type="InterPro" id="IPR000210">
    <property type="entry name" value="BTB/POZ_dom"/>
</dbReference>
<protein>
    <submittedName>
        <fullName evidence="3">Broad-Complex, Tramtrack and Bric a brac</fullName>
    </submittedName>
</protein>